<organism evidence="2 3">
    <name type="scientific">Beijerinckia indica subsp. indica (strain ATCC 9039 / DSM 1715 / NCIMB 8712)</name>
    <dbReference type="NCBI Taxonomy" id="395963"/>
    <lineage>
        <taxon>Bacteria</taxon>
        <taxon>Pseudomonadati</taxon>
        <taxon>Pseudomonadota</taxon>
        <taxon>Alphaproteobacteria</taxon>
        <taxon>Hyphomicrobiales</taxon>
        <taxon>Beijerinckiaceae</taxon>
        <taxon>Beijerinckia</taxon>
    </lineage>
</organism>
<keyword evidence="3" id="KW-1185">Reference proteome</keyword>
<gene>
    <name evidence="2" type="ordered locus">Bind_3706</name>
</gene>
<keyword evidence="1" id="KW-0732">Signal</keyword>
<dbReference type="KEGG" id="bid:Bind_3706"/>
<geneLocation type="plasmid" evidence="2 3">
    <name>pBIND01</name>
</geneLocation>
<dbReference type="RefSeq" id="WP_012382871.1">
    <property type="nucleotide sequence ID" value="NC_010580.1"/>
</dbReference>
<feature type="signal peptide" evidence="1">
    <location>
        <begin position="1"/>
        <end position="23"/>
    </location>
</feature>
<keyword evidence="2" id="KW-0614">Plasmid</keyword>
<feature type="chain" id="PRO_5002778842" evidence="1">
    <location>
        <begin position="24"/>
        <end position="131"/>
    </location>
</feature>
<proteinExistence type="predicted"/>
<name>B2IL58_BEII9</name>
<dbReference type="AlphaFoldDB" id="B2IL58"/>
<dbReference type="EMBL" id="CP001017">
    <property type="protein sequence ID" value="ACB97258.1"/>
    <property type="molecule type" value="Genomic_DNA"/>
</dbReference>
<dbReference type="OrthoDB" id="7263363at2"/>
<dbReference type="HOGENOM" id="CLU_1923480_0_0_5"/>
<evidence type="ECO:0000256" key="1">
    <source>
        <dbReference type="SAM" id="SignalP"/>
    </source>
</evidence>
<protein>
    <submittedName>
        <fullName evidence="2">Uncharacterized protein</fullName>
    </submittedName>
</protein>
<evidence type="ECO:0000313" key="2">
    <source>
        <dbReference type="EMBL" id="ACB97258.1"/>
    </source>
</evidence>
<dbReference type="Proteomes" id="UP000001695">
    <property type="component" value="Plasmid pBIND01"/>
</dbReference>
<accession>B2IL58</accession>
<reference evidence="2 3" key="1">
    <citation type="submission" date="2008-03" db="EMBL/GenBank/DDBJ databases">
        <title>Complete sequence of plasmid1 of Beijerinckia indica subsp. indica ATCC 9039.</title>
        <authorList>
            <consortium name="US DOE Joint Genome Institute"/>
            <person name="Copeland A."/>
            <person name="Lucas S."/>
            <person name="Lapidus A."/>
            <person name="Glavina del Rio T."/>
            <person name="Dalin E."/>
            <person name="Tice H."/>
            <person name="Bruce D."/>
            <person name="Goodwin L."/>
            <person name="Pitluck S."/>
            <person name="LaButti K."/>
            <person name="Schmutz J."/>
            <person name="Larimer F."/>
            <person name="Land M."/>
            <person name="Hauser L."/>
            <person name="Kyrpides N."/>
            <person name="Mikhailova N."/>
            <person name="Dunfield P.F."/>
            <person name="Dedysh S.N."/>
            <person name="Liesack W."/>
            <person name="Saw J.H."/>
            <person name="Alam M."/>
            <person name="Chen Y."/>
            <person name="Murrell J.C."/>
            <person name="Richardson P."/>
        </authorList>
    </citation>
    <scope>NUCLEOTIDE SEQUENCE [LARGE SCALE GENOMIC DNA]</scope>
    <source>
        <strain evidence="3">ATCC 9039 / DSM 1715 / NCIMB 8712</strain>
        <plasmid evidence="2 3">pBIND01</plasmid>
    </source>
</reference>
<sequence length="131" mass="14758">MYKATFCFISIAFISTIVSNAIALTAVKPVTELKCMLLNLPDEVIRAYEGLPSEYAEAKENSKEIGKAEKFVFVYRTQTETNGFLKVVRSDWTQGWIKVDLLKEYQAPSPRSKHCIPSKMSDGSLGFRLDP</sequence>
<evidence type="ECO:0000313" key="3">
    <source>
        <dbReference type="Proteomes" id="UP000001695"/>
    </source>
</evidence>